<feature type="DNA-binding region" description="H-T-H motif" evidence="2">
    <location>
        <begin position="49"/>
        <end position="68"/>
    </location>
</feature>
<reference evidence="4 5" key="1">
    <citation type="journal article" date="2014" name="Int. J. Syst. Evol. Microbiol.">
        <title>Streptomyces hoynatensis sp. nov., isolated from deep marine sediment.</title>
        <authorList>
            <person name="Veyisoglu A."/>
            <person name="Sahin N."/>
        </authorList>
    </citation>
    <scope>NUCLEOTIDE SEQUENCE [LARGE SCALE GENOMIC DNA]</scope>
    <source>
        <strain evidence="4 5">KCTC 29097</strain>
    </source>
</reference>
<name>A0A3A9YQK2_9ACTN</name>
<dbReference type="AlphaFoldDB" id="A0A3A9YQK2"/>
<dbReference type="EMBL" id="RBAL01000023">
    <property type="protein sequence ID" value="RKN37627.1"/>
    <property type="molecule type" value="Genomic_DNA"/>
</dbReference>
<comment type="caution">
    <text evidence="4">The sequence shown here is derived from an EMBL/GenBank/DDBJ whole genome shotgun (WGS) entry which is preliminary data.</text>
</comment>
<dbReference type="SUPFAM" id="SSF46689">
    <property type="entry name" value="Homeodomain-like"/>
    <property type="match status" value="1"/>
</dbReference>
<evidence type="ECO:0000313" key="5">
    <source>
        <dbReference type="Proteomes" id="UP000272474"/>
    </source>
</evidence>
<feature type="domain" description="HTH tetR-type" evidence="3">
    <location>
        <begin position="26"/>
        <end position="86"/>
    </location>
</feature>
<protein>
    <submittedName>
        <fullName evidence="4">TetR/AcrR family transcriptional regulator</fullName>
    </submittedName>
</protein>
<keyword evidence="5" id="KW-1185">Reference proteome</keyword>
<dbReference type="Pfam" id="PF00440">
    <property type="entry name" value="TetR_N"/>
    <property type="match status" value="1"/>
</dbReference>
<dbReference type="RefSeq" id="WP_120684414.1">
    <property type="nucleotide sequence ID" value="NZ_RBAL01000023.1"/>
</dbReference>
<dbReference type="InterPro" id="IPR041678">
    <property type="entry name" value="TetR_C_16"/>
</dbReference>
<dbReference type="GO" id="GO:0003700">
    <property type="term" value="F:DNA-binding transcription factor activity"/>
    <property type="evidence" value="ECO:0007669"/>
    <property type="project" value="TreeGrafter"/>
</dbReference>
<evidence type="ECO:0000259" key="3">
    <source>
        <dbReference type="PROSITE" id="PS50977"/>
    </source>
</evidence>
<organism evidence="4 5">
    <name type="scientific">Streptomyces hoynatensis</name>
    <dbReference type="NCBI Taxonomy" id="1141874"/>
    <lineage>
        <taxon>Bacteria</taxon>
        <taxon>Bacillati</taxon>
        <taxon>Actinomycetota</taxon>
        <taxon>Actinomycetes</taxon>
        <taxon>Kitasatosporales</taxon>
        <taxon>Streptomycetaceae</taxon>
        <taxon>Streptomyces</taxon>
    </lineage>
</organism>
<dbReference type="OrthoDB" id="3210235at2"/>
<dbReference type="Gene3D" id="1.10.10.60">
    <property type="entry name" value="Homeodomain-like"/>
    <property type="match status" value="1"/>
</dbReference>
<dbReference type="PRINTS" id="PR00455">
    <property type="entry name" value="HTHTETR"/>
</dbReference>
<dbReference type="InterPro" id="IPR009057">
    <property type="entry name" value="Homeodomain-like_sf"/>
</dbReference>
<dbReference type="InterPro" id="IPR036271">
    <property type="entry name" value="Tet_transcr_reg_TetR-rel_C_sf"/>
</dbReference>
<evidence type="ECO:0000256" key="2">
    <source>
        <dbReference type="PROSITE-ProRule" id="PRU00335"/>
    </source>
</evidence>
<evidence type="ECO:0000313" key="4">
    <source>
        <dbReference type="EMBL" id="RKN37627.1"/>
    </source>
</evidence>
<dbReference type="PANTHER" id="PTHR30055:SF235">
    <property type="entry name" value="TRANSCRIPTIONAL REGULATORY PROTEIN"/>
    <property type="match status" value="1"/>
</dbReference>
<dbReference type="PROSITE" id="PS50977">
    <property type="entry name" value="HTH_TETR_2"/>
    <property type="match status" value="1"/>
</dbReference>
<dbReference type="Gene3D" id="1.10.357.10">
    <property type="entry name" value="Tetracycline Repressor, domain 2"/>
    <property type="match status" value="1"/>
</dbReference>
<dbReference type="Proteomes" id="UP000272474">
    <property type="component" value="Unassembled WGS sequence"/>
</dbReference>
<keyword evidence="1 2" id="KW-0238">DNA-binding</keyword>
<dbReference type="Pfam" id="PF17920">
    <property type="entry name" value="TetR_C_16"/>
    <property type="match status" value="1"/>
</dbReference>
<accession>A0A3A9YQK2</accession>
<dbReference type="GO" id="GO:0000976">
    <property type="term" value="F:transcription cis-regulatory region binding"/>
    <property type="evidence" value="ECO:0007669"/>
    <property type="project" value="TreeGrafter"/>
</dbReference>
<dbReference type="PANTHER" id="PTHR30055">
    <property type="entry name" value="HTH-TYPE TRANSCRIPTIONAL REGULATOR RUTR"/>
    <property type="match status" value="1"/>
</dbReference>
<dbReference type="InterPro" id="IPR001647">
    <property type="entry name" value="HTH_TetR"/>
</dbReference>
<dbReference type="SUPFAM" id="SSF48498">
    <property type="entry name" value="Tetracyclin repressor-like, C-terminal domain"/>
    <property type="match status" value="1"/>
</dbReference>
<dbReference type="InterPro" id="IPR050109">
    <property type="entry name" value="HTH-type_TetR-like_transc_reg"/>
</dbReference>
<sequence>MQHSENAQGVEDVVWAPPRRFGPRSAPARRAILEAARARFAEDGYEKTTIRAVAADAGVDPAMVMRYYGSKADLFDATVRVASDLEDLTKVPREEIGRRFARAMLGRWERGENKPEAAALRAAPTHPEAARSVQRSFNEHVLPALRRAFPDDPDIETRAGLVLTQGIGTALLRYVLEIEPVASMDYETLIEAVGASIQRHLTAPLGSAA</sequence>
<proteinExistence type="predicted"/>
<evidence type="ECO:0000256" key="1">
    <source>
        <dbReference type="ARBA" id="ARBA00023125"/>
    </source>
</evidence>
<gene>
    <name evidence="4" type="ORF">D7294_27195</name>
</gene>